<proteinExistence type="predicted"/>
<dbReference type="Proteomes" id="UP000191820">
    <property type="component" value="Chromosome"/>
</dbReference>
<evidence type="ECO:0000313" key="12">
    <source>
        <dbReference type="EMBL" id="ARD23973.1"/>
    </source>
</evidence>
<accession>A0ABM6JQZ8</accession>
<keyword evidence="7 10" id="KW-0472">Membrane</keyword>
<keyword evidence="4 10" id="KW-0812">Transmembrane</keyword>
<comment type="subcellular location">
    <subcellularLocation>
        <location evidence="1">Cell membrane</location>
        <topology evidence="1">Multi-pass membrane protein</topology>
    </subcellularLocation>
</comment>
<dbReference type="PANTHER" id="PTHR14969">
    <property type="entry name" value="SPHINGOSINE-1-PHOSPHATE PHOSPHOHYDROLASE"/>
    <property type="match status" value="1"/>
</dbReference>
<evidence type="ECO:0000256" key="9">
    <source>
        <dbReference type="ARBA" id="ARBA00047594"/>
    </source>
</evidence>
<evidence type="ECO:0000256" key="4">
    <source>
        <dbReference type="ARBA" id="ARBA00022692"/>
    </source>
</evidence>
<feature type="transmembrane region" description="Helical" evidence="10">
    <location>
        <begin position="145"/>
        <end position="165"/>
    </location>
</feature>
<evidence type="ECO:0000256" key="7">
    <source>
        <dbReference type="ARBA" id="ARBA00023136"/>
    </source>
</evidence>
<dbReference type="InterPro" id="IPR036938">
    <property type="entry name" value="PAP2/HPO_sf"/>
</dbReference>
<dbReference type="Gene3D" id="1.20.144.10">
    <property type="entry name" value="Phosphatidic acid phosphatase type 2/haloperoxidase"/>
    <property type="match status" value="1"/>
</dbReference>
<feature type="domain" description="Phosphatidic acid phosphatase type 2/haloperoxidase" evidence="11">
    <location>
        <begin position="59"/>
        <end position="166"/>
    </location>
</feature>
<feature type="transmembrane region" description="Helical" evidence="10">
    <location>
        <begin position="57"/>
        <end position="75"/>
    </location>
</feature>
<evidence type="ECO:0000256" key="3">
    <source>
        <dbReference type="ARBA" id="ARBA00022475"/>
    </source>
</evidence>
<keyword evidence="13" id="KW-1185">Reference proteome</keyword>
<dbReference type="PANTHER" id="PTHR14969:SF62">
    <property type="entry name" value="DECAPRENYLPHOSPHORYL-5-PHOSPHORIBOSE PHOSPHATASE RV3807C-RELATED"/>
    <property type="match status" value="1"/>
</dbReference>
<dbReference type="InterPro" id="IPR000326">
    <property type="entry name" value="PAP2/HPO"/>
</dbReference>
<evidence type="ECO:0000256" key="10">
    <source>
        <dbReference type="SAM" id="Phobius"/>
    </source>
</evidence>
<evidence type="ECO:0000256" key="2">
    <source>
        <dbReference type="ARBA" id="ARBA00012374"/>
    </source>
</evidence>
<evidence type="ECO:0000256" key="5">
    <source>
        <dbReference type="ARBA" id="ARBA00022801"/>
    </source>
</evidence>
<comment type="catalytic activity">
    <reaction evidence="9">
        <text>di-trans,octa-cis-undecaprenyl diphosphate + H2O = di-trans,octa-cis-undecaprenyl phosphate + phosphate + H(+)</text>
        <dbReference type="Rhea" id="RHEA:28094"/>
        <dbReference type="ChEBI" id="CHEBI:15377"/>
        <dbReference type="ChEBI" id="CHEBI:15378"/>
        <dbReference type="ChEBI" id="CHEBI:43474"/>
        <dbReference type="ChEBI" id="CHEBI:58405"/>
        <dbReference type="ChEBI" id="CHEBI:60392"/>
        <dbReference type="EC" id="3.6.1.27"/>
    </reaction>
</comment>
<feature type="transmembrane region" description="Helical" evidence="10">
    <location>
        <begin position="109"/>
        <end position="133"/>
    </location>
</feature>
<evidence type="ECO:0000313" key="13">
    <source>
        <dbReference type="Proteomes" id="UP000191820"/>
    </source>
</evidence>
<evidence type="ECO:0000256" key="1">
    <source>
        <dbReference type="ARBA" id="ARBA00004651"/>
    </source>
</evidence>
<keyword evidence="5" id="KW-0378">Hydrolase</keyword>
<gene>
    <name evidence="12" type="ORF">SJ2017_3732</name>
</gene>
<organism evidence="12 13">
    <name type="scientific">Shewanella japonica</name>
    <dbReference type="NCBI Taxonomy" id="93973"/>
    <lineage>
        <taxon>Bacteria</taxon>
        <taxon>Pseudomonadati</taxon>
        <taxon>Pseudomonadota</taxon>
        <taxon>Gammaproteobacteria</taxon>
        <taxon>Alteromonadales</taxon>
        <taxon>Shewanellaceae</taxon>
        <taxon>Shewanella</taxon>
    </lineage>
</organism>
<dbReference type="SMART" id="SM00014">
    <property type="entry name" value="acidPPc"/>
    <property type="match status" value="1"/>
</dbReference>
<dbReference type="EC" id="3.6.1.27" evidence="2"/>
<keyword evidence="6 10" id="KW-1133">Transmembrane helix</keyword>
<dbReference type="CDD" id="cd01610">
    <property type="entry name" value="PAP2_like"/>
    <property type="match status" value="1"/>
</dbReference>
<dbReference type="Pfam" id="PF01569">
    <property type="entry name" value="PAP2"/>
    <property type="match status" value="1"/>
</dbReference>
<dbReference type="EMBL" id="CP020472">
    <property type="protein sequence ID" value="ARD23973.1"/>
    <property type="molecule type" value="Genomic_DNA"/>
</dbReference>
<sequence length="169" mass="18673">MVNIANLDKLLFCHILTFCREHKLNQFAKQVSATGDGHIYVYLAVGLLFLHPQGSHFFNLMLVSYIIELPLYLLLKNFIRRNRPCAAFAGFESDFQPSDKFSLPSGHTAAAFIMASVVMHVFPLLAVMAFTWAMAIGLSRIALGVHYPLDILAGIALGLGAVSMAEQFI</sequence>
<evidence type="ECO:0000256" key="6">
    <source>
        <dbReference type="ARBA" id="ARBA00022989"/>
    </source>
</evidence>
<protein>
    <recommendedName>
        <fullName evidence="2">undecaprenyl-diphosphate phosphatase</fullName>
        <ecNumber evidence="2">3.6.1.27</ecNumber>
    </recommendedName>
    <alternativeName>
        <fullName evidence="8">Undecaprenyl pyrophosphate phosphatase</fullName>
    </alternativeName>
</protein>
<reference evidence="12 13" key="1">
    <citation type="submission" date="2017-03" db="EMBL/GenBank/DDBJ databases">
        <title>Genome sequencing of Shewanella japonica KCTC 22435.</title>
        <authorList>
            <person name="Kim K.M."/>
        </authorList>
    </citation>
    <scope>NUCLEOTIDE SEQUENCE [LARGE SCALE GENOMIC DNA]</scope>
    <source>
        <strain evidence="12 13">KCTC 22435</strain>
    </source>
</reference>
<evidence type="ECO:0000259" key="11">
    <source>
        <dbReference type="SMART" id="SM00014"/>
    </source>
</evidence>
<keyword evidence="3" id="KW-1003">Cell membrane</keyword>
<dbReference type="RefSeq" id="WP_055023556.1">
    <property type="nucleotide sequence ID" value="NZ_CANMJJ010000019.1"/>
</dbReference>
<dbReference type="SUPFAM" id="SSF48317">
    <property type="entry name" value="Acid phosphatase/Vanadium-dependent haloperoxidase"/>
    <property type="match status" value="1"/>
</dbReference>
<name>A0ABM6JQZ8_9GAMM</name>
<evidence type="ECO:0000256" key="8">
    <source>
        <dbReference type="ARBA" id="ARBA00032707"/>
    </source>
</evidence>